<organism evidence="2 3">
    <name type="scientific">Coregonus suidteri</name>
    <dbReference type="NCBI Taxonomy" id="861788"/>
    <lineage>
        <taxon>Eukaryota</taxon>
        <taxon>Metazoa</taxon>
        <taxon>Chordata</taxon>
        <taxon>Craniata</taxon>
        <taxon>Vertebrata</taxon>
        <taxon>Euteleostomi</taxon>
        <taxon>Actinopterygii</taxon>
        <taxon>Neopterygii</taxon>
        <taxon>Teleostei</taxon>
        <taxon>Protacanthopterygii</taxon>
        <taxon>Salmoniformes</taxon>
        <taxon>Salmonidae</taxon>
        <taxon>Coregoninae</taxon>
        <taxon>Coregonus</taxon>
    </lineage>
</organism>
<sequence>MSRVSSTPRYSPGSNLLGHYSDYEPTVGYPLRGPELLQLSSHSSSRYAISTSRHLGLTSPSHNHREPERGRAQLPLPRIEAPPGWSAQ</sequence>
<proteinExistence type="predicted"/>
<dbReference type="AlphaFoldDB" id="A0AAN8LXT8"/>
<evidence type="ECO:0000313" key="3">
    <source>
        <dbReference type="Proteomes" id="UP001356427"/>
    </source>
</evidence>
<dbReference type="EMBL" id="JAGTTL010000010">
    <property type="protein sequence ID" value="KAK6317357.1"/>
    <property type="molecule type" value="Genomic_DNA"/>
</dbReference>
<name>A0AAN8LXT8_9TELE</name>
<gene>
    <name evidence="2" type="ORF">J4Q44_G00127570</name>
</gene>
<reference evidence="2 3" key="1">
    <citation type="submission" date="2021-04" db="EMBL/GenBank/DDBJ databases">
        <authorList>
            <person name="De Guttry C."/>
            <person name="Zahm M."/>
            <person name="Klopp C."/>
            <person name="Cabau C."/>
            <person name="Louis A."/>
            <person name="Berthelot C."/>
            <person name="Parey E."/>
            <person name="Roest Crollius H."/>
            <person name="Montfort J."/>
            <person name="Robinson-Rechavi M."/>
            <person name="Bucao C."/>
            <person name="Bouchez O."/>
            <person name="Gislard M."/>
            <person name="Lluch J."/>
            <person name="Milhes M."/>
            <person name="Lampietro C."/>
            <person name="Lopez Roques C."/>
            <person name="Donnadieu C."/>
            <person name="Braasch I."/>
            <person name="Desvignes T."/>
            <person name="Postlethwait J."/>
            <person name="Bobe J."/>
            <person name="Wedekind C."/>
            <person name="Guiguen Y."/>
        </authorList>
    </citation>
    <scope>NUCLEOTIDE SEQUENCE [LARGE SCALE GENOMIC DNA]</scope>
    <source>
        <strain evidence="2">Cs_M1</strain>
        <tissue evidence="2">Blood</tissue>
    </source>
</reference>
<feature type="compositionally biased region" description="Polar residues" evidence="1">
    <location>
        <begin position="1"/>
        <end position="14"/>
    </location>
</feature>
<keyword evidence="3" id="KW-1185">Reference proteome</keyword>
<dbReference type="Proteomes" id="UP001356427">
    <property type="component" value="Unassembled WGS sequence"/>
</dbReference>
<feature type="region of interest" description="Disordered" evidence="1">
    <location>
        <begin position="1"/>
        <end position="88"/>
    </location>
</feature>
<feature type="compositionally biased region" description="Polar residues" evidence="1">
    <location>
        <begin position="38"/>
        <end position="61"/>
    </location>
</feature>
<comment type="caution">
    <text evidence="2">The sequence shown here is derived from an EMBL/GenBank/DDBJ whole genome shotgun (WGS) entry which is preliminary data.</text>
</comment>
<evidence type="ECO:0000256" key="1">
    <source>
        <dbReference type="SAM" id="MobiDB-lite"/>
    </source>
</evidence>
<protein>
    <submittedName>
        <fullName evidence="2">Uncharacterized protein</fullName>
    </submittedName>
</protein>
<accession>A0AAN8LXT8</accession>
<evidence type="ECO:0000313" key="2">
    <source>
        <dbReference type="EMBL" id="KAK6317357.1"/>
    </source>
</evidence>